<gene>
    <name evidence="5" type="ORF">GCM10007036_30030</name>
</gene>
<keyword evidence="2" id="KW-0378">Hydrolase</keyword>
<evidence type="ECO:0000313" key="5">
    <source>
        <dbReference type="EMBL" id="GGH23977.1"/>
    </source>
</evidence>
<dbReference type="InterPro" id="IPR029058">
    <property type="entry name" value="AB_hydrolase_fold"/>
</dbReference>
<keyword evidence="6" id="KW-1185">Reference proteome</keyword>
<dbReference type="Pfam" id="PF07859">
    <property type="entry name" value="Abhydrolase_3"/>
    <property type="match status" value="1"/>
</dbReference>
<sequence length="330" mass="35153">MTPFIHPEMATILAEFRAQPAVDVKTLPIEEARRVSDAASAAWSVGAPAMDVAELTVPGPFPMRARLYRPAAVEAMPVIIFVHGGGWTFGSIDTHDGAMRELAVASGCAVFGFDYRLAPEHPFPAPLDDCMAAIAFVREGGLGRAVAAERWALAGDSAGATLALAAMMRLRDGGHSLPAAAALFYGCYAPIFDTPSHHAFGEGYLLTSVNMRWYWRNYLADAFDAPPPEAAPLEADLAGLPPLYLAAAGLDPLRDDTSRLAVRLAEAGVDFRYDHVPGVVHGCLRMSRRLPPAQAIITAAGDMLAGALATKTTKNQNREERADDQGDQGT</sequence>
<evidence type="ECO:0000256" key="1">
    <source>
        <dbReference type="ARBA" id="ARBA00010515"/>
    </source>
</evidence>
<dbReference type="PANTHER" id="PTHR48081">
    <property type="entry name" value="AB HYDROLASE SUPERFAMILY PROTEIN C4A8.06C"/>
    <property type="match status" value="1"/>
</dbReference>
<dbReference type="Gene3D" id="3.40.50.1820">
    <property type="entry name" value="alpha/beta hydrolase"/>
    <property type="match status" value="1"/>
</dbReference>
<dbReference type="InterPro" id="IPR013094">
    <property type="entry name" value="AB_hydrolase_3"/>
</dbReference>
<dbReference type="PANTHER" id="PTHR48081:SF8">
    <property type="entry name" value="ALPHA_BETA HYDROLASE FOLD-3 DOMAIN-CONTAINING PROTEIN-RELATED"/>
    <property type="match status" value="1"/>
</dbReference>
<dbReference type="RefSeq" id="WP_188518540.1">
    <property type="nucleotide sequence ID" value="NZ_BMES01000002.1"/>
</dbReference>
<evidence type="ECO:0000259" key="4">
    <source>
        <dbReference type="Pfam" id="PF07859"/>
    </source>
</evidence>
<feature type="domain" description="Alpha/beta hydrolase fold-3" evidence="4">
    <location>
        <begin position="79"/>
        <end position="284"/>
    </location>
</feature>
<dbReference type="GO" id="GO:0016787">
    <property type="term" value="F:hydrolase activity"/>
    <property type="evidence" value="ECO:0007669"/>
    <property type="project" value="UniProtKB-KW"/>
</dbReference>
<dbReference type="AlphaFoldDB" id="A0A917MI23"/>
<comment type="caution">
    <text evidence="5">The sequence shown here is derived from an EMBL/GenBank/DDBJ whole genome shotgun (WGS) entry which is preliminary data.</text>
</comment>
<reference evidence="5" key="1">
    <citation type="journal article" date="2014" name="Int. J. Syst. Evol. Microbiol.">
        <title>Complete genome sequence of Corynebacterium casei LMG S-19264T (=DSM 44701T), isolated from a smear-ripened cheese.</title>
        <authorList>
            <consortium name="US DOE Joint Genome Institute (JGI-PGF)"/>
            <person name="Walter F."/>
            <person name="Albersmeier A."/>
            <person name="Kalinowski J."/>
            <person name="Ruckert C."/>
        </authorList>
    </citation>
    <scope>NUCLEOTIDE SEQUENCE</scope>
    <source>
        <strain evidence="5">CGMCC 1.12214</strain>
    </source>
</reference>
<dbReference type="InterPro" id="IPR002168">
    <property type="entry name" value="Lipase_GDXG_HIS_AS"/>
</dbReference>
<feature type="region of interest" description="Disordered" evidence="3">
    <location>
        <begin position="310"/>
        <end position="330"/>
    </location>
</feature>
<dbReference type="Proteomes" id="UP000603912">
    <property type="component" value="Unassembled WGS sequence"/>
</dbReference>
<organism evidence="5 6">
    <name type="scientific">Alsobacter metallidurans</name>
    <dbReference type="NCBI Taxonomy" id="340221"/>
    <lineage>
        <taxon>Bacteria</taxon>
        <taxon>Pseudomonadati</taxon>
        <taxon>Pseudomonadota</taxon>
        <taxon>Alphaproteobacteria</taxon>
        <taxon>Hyphomicrobiales</taxon>
        <taxon>Alsobacteraceae</taxon>
        <taxon>Alsobacter</taxon>
    </lineage>
</organism>
<dbReference type="SUPFAM" id="SSF53474">
    <property type="entry name" value="alpha/beta-Hydrolases"/>
    <property type="match status" value="1"/>
</dbReference>
<evidence type="ECO:0000256" key="2">
    <source>
        <dbReference type="ARBA" id="ARBA00022801"/>
    </source>
</evidence>
<proteinExistence type="inferred from homology"/>
<comment type="similarity">
    <text evidence="1">Belongs to the 'GDXG' lipolytic enzyme family.</text>
</comment>
<reference evidence="5" key="2">
    <citation type="submission" date="2020-09" db="EMBL/GenBank/DDBJ databases">
        <authorList>
            <person name="Sun Q."/>
            <person name="Zhou Y."/>
        </authorList>
    </citation>
    <scope>NUCLEOTIDE SEQUENCE</scope>
    <source>
        <strain evidence="5">CGMCC 1.12214</strain>
    </source>
</reference>
<evidence type="ECO:0000313" key="6">
    <source>
        <dbReference type="Proteomes" id="UP000603912"/>
    </source>
</evidence>
<accession>A0A917MI23</accession>
<protein>
    <submittedName>
        <fullName evidence="5">Esterase</fullName>
    </submittedName>
</protein>
<dbReference type="PROSITE" id="PS01173">
    <property type="entry name" value="LIPASE_GDXG_HIS"/>
    <property type="match status" value="1"/>
</dbReference>
<evidence type="ECO:0000256" key="3">
    <source>
        <dbReference type="SAM" id="MobiDB-lite"/>
    </source>
</evidence>
<dbReference type="InterPro" id="IPR050300">
    <property type="entry name" value="GDXG_lipolytic_enzyme"/>
</dbReference>
<name>A0A917MI23_9HYPH</name>
<dbReference type="EMBL" id="BMES01000002">
    <property type="protein sequence ID" value="GGH23977.1"/>
    <property type="molecule type" value="Genomic_DNA"/>
</dbReference>